<dbReference type="RefSeq" id="WP_277865304.1">
    <property type="nucleotide sequence ID" value="NZ_JAKKUT010000001.1"/>
</dbReference>
<evidence type="ECO:0000313" key="2">
    <source>
        <dbReference type="Proteomes" id="UP001154265"/>
    </source>
</evidence>
<reference evidence="1" key="2">
    <citation type="submission" date="2022-01" db="EMBL/GenBank/DDBJ databases">
        <authorList>
            <person name="Zivanovic Y."/>
            <person name="Moreira D."/>
            <person name="Lopez-Garcia P."/>
        </authorList>
    </citation>
    <scope>NUCLEOTIDE SEQUENCE</scope>
    <source>
        <strain evidence="1">G9</strain>
    </source>
</reference>
<dbReference type="PANTHER" id="PTHR36529">
    <property type="entry name" value="SLL1095 PROTEIN"/>
    <property type="match status" value="1"/>
</dbReference>
<keyword evidence="2" id="KW-1185">Reference proteome</keyword>
<reference evidence="1" key="1">
    <citation type="journal article" date="2022" name="Genome Biol. Evol.">
        <title>A New Gene Family Diagnostic for Intracellular Biomineralization of Amorphous Ca Carbonates by Cyanobacteria.</title>
        <authorList>
            <person name="Benzerara K."/>
            <person name="Duprat E."/>
            <person name="Bitard-Feildel T."/>
            <person name="Caumes G."/>
            <person name="Cassier-Chauvat C."/>
            <person name="Chauvat F."/>
            <person name="Dezi M."/>
            <person name="Diop S.I."/>
            <person name="Gaschignard G."/>
            <person name="Gorgen S."/>
            <person name="Gugger M."/>
            <person name="Lopez-Garcia P."/>
            <person name="Millet M."/>
            <person name="Skouri-Panet F."/>
            <person name="Moreira D."/>
            <person name="Callebaut I."/>
        </authorList>
    </citation>
    <scope>NUCLEOTIDE SEQUENCE</scope>
    <source>
        <strain evidence="1">G9</strain>
    </source>
</reference>
<dbReference type="PANTHER" id="PTHR36529:SF1">
    <property type="entry name" value="GLYCOSYLTRANSFERASE"/>
    <property type="match status" value="1"/>
</dbReference>
<accession>A0ABT6EVF8</accession>
<comment type="caution">
    <text evidence="1">The sequence shown here is derived from an EMBL/GenBank/DDBJ whole genome shotgun (WGS) entry which is preliminary data.</text>
</comment>
<dbReference type="InterPro" id="IPR018641">
    <property type="entry name" value="Trfase_1_rSAM/seldom-assoc"/>
</dbReference>
<dbReference type="Proteomes" id="UP001154265">
    <property type="component" value="Unassembled WGS sequence"/>
</dbReference>
<dbReference type="InterPro" id="IPR029044">
    <property type="entry name" value="Nucleotide-diphossugar_trans"/>
</dbReference>
<gene>
    <name evidence="1" type="ORF">L3556_00300</name>
</gene>
<dbReference type="EMBL" id="JAKKUT010000001">
    <property type="protein sequence ID" value="MDG2989377.1"/>
    <property type="molecule type" value="Genomic_DNA"/>
</dbReference>
<sequence>MMTPELLIFTRYPEPGKTKTRLIPALGTHGAAQLHRQMGLYTLRQAEELILQEDGTIQVWFTGGTTAAMQNWLGDRWAYHKQFGSELGERISNALSSHFHRSDRPALVMGTDCPGLTTALLSQACKHLNHYDLVLGPALDGGYYLIGVKRWIPNLFMGITWGSESVLEQTLEIAQALHLNWICLPVLPDIDRPEDLGFLKDYAQLACHLKPNLSKPV</sequence>
<dbReference type="NCBIfam" id="TIGR04282">
    <property type="entry name" value="glyco_like_cofC"/>
    <property type="match status" value="1"/>
</dbReference>
<organism evidence="1 2">
    <name type="scientific">Candidatus Synechococcus calcipolaris G9</name>
    <dbReference type="NCBI Taxonomy" id="1497997"/>
    <lineage>
        <taxon>Bacteria</taxon>
        <taxon>Bacillati</taxon>
        <taxon>Cyanobacteriota</taxon>
        <taxon>Cyanophyceae</taxon>
        <taxon>Synechococcales</taxon>
        <taxon>Synechococcaceae</taxon>
        <taxon>Synechococcus</taxon>
    </lineage>
</organism>
<dbReference type="Gene3D" id="3.90.550.10">
    <property type="entry name" value="Spore Coat Polysaccharide Biosynthesis Protein SpsA, Chain A"/>
    <property type="match status" value="1"/>
</dbReference>
<dbReference type="SUPFAM" id="SSF53448">
    <property type="entry name" value="Nucleotide-diphospho-sugar transferases"/>
    <property type="match status" value="1"/>
</dbReference>
<evidence type="ECO:0000313" key="1">
    <source>
        <dbReference type="EMBL" id="MDG2989377.1"/>
    </source>
</evidence>
<protein>
    <submittedName>
        <fullName evidence="1">TIGR04282 family arsenosugar biosynthesis glycosyltransferase</fullName>
    </submittedName>
</protein>
<dbReference type="Pfam" id="PF09837">
    <property type="entry name" value="DUF2064"/>
    <property type="match status" value="1"/>
</dbReference>
<name>A0ABT6EVF8_9SYNE</name>
<proteinExistence type="predicted"/>